<comment type="caution">
    <text evidence="1">The sequence shown here is derived from an EMBL/GenBank/DDBJ whole genome shotgun (WGS) entry which is preliminary data.</text>
</comment>
<protein>
    <recommendedName>
        <fullName evidence="3">Phasin family protein</fullName>
    </recommendedName>
</protein>
<organism evidence="1 2">
    <name type="scientific">Nocardia lasii</name>
    <dbReference type="NCBI Taxonomy" id="1616107"/>
    <lineage>
        <taxon>Bacteria</taxon>
        <taxon>Bacillati</taxon>
        <taxon>Actinomycetota</taxon>
        <taxon>Actinomycetes</taxon>
        <taxon>Mycobacteriales</taxon>
        <taxon>Nocardiaceae</taxon>
        <taxon>Nocardia</taxon>
    </lineage>
</organism>
<dbReference type="RefSeq" id="WP_378599795.1">
    <property type="nucleotide sequence ID" value="NZ_JBHSQN010000002.1"/>
</dbReference>
<proteinExistence type="predicted"/>
<evidence type="ECO:0008006" key="3">
    <source>
        <dbReference type="Google" id="ProtNLM"/>
    </source>
</evidence>
<name>A0ABW1JLX4_9NOCA</name>
<evidence type="ECO:0000313" key="1">
    <source>
        <dbReference type="EMBL" id="MFC6010205.1"/>
    </source>
</evidence>
<gene>
    <name evidence="1" type="ORF">ACFP3H_04015</name>
</gene>
<evidence type="ECO:0000313" key="2">
    <source>
        <dbReference type="Proteomes" id="UP001596223"/>
    </source>
</evidence>
<sequence length="123" mass="13417">MSTDPGYVRQLYAAAEAGTFVLTEEAARECAAHFLAYAERLVAFQDQVMGARRLAGFGGFQSAKELQAGFESKADQGYEAFVRAERTAHQMAAAIYRAAQLFDEIDSANAAAQRALEKAVMER</sequence>
<accession>A0ABW1JLX4</accession>
<keyword evidence="2" id="KW-1185">Reference proteome</keyword>
<reference evidence="2" key="1">
    <citation type="journal article" date="2019" name="Int. J. Syst. Evol. Microbiol.">
        <title>The Global Catalogue of Microorganisms (GCM) 10K type strain sequencing project: providing services to taxonomists for standard genome sequencing and annotation.</title>
        <authorList>
            <consortium name="The Broad Institute Genomics Platform"/>
            <consortium name="The Broad Institute Genome Sequencing Center for Infectious Disease"/>
            <person name="Wu L."/>
            <person name="Ma J."/>
        </authorList>
    </citation>
    <scope>NUCLEOTIDE SEQUENCE [LARGE SCALE GENOMIC DNA]</scope>
    <source>
        <strain evidence="2">CCUG 36956</strain>
    </source>
</reference>
<dbReference type="Proteomes" id="UP001596223">
    <property type="component" value="Unassembled WGS sequence"/>
</dbReference>
<dbReference type="EMBL" id="JBHSQN010000002">
    <property type="protein sequence ID" value="MFC6010205.1"/>
    <property type="molecule type" value="Genomic_DNA"/>
</dbReference>